<keyword evidence="7 9" id="KW-0472">Membrane</keyword>
<dbReference type="InterPro" id="IPR016024">
    <property type="entry name" value="ARM-type_fold"/>
</dbReference>
<organism evidence="12 13">
    <name type="scientific">Cyclospora cayetanensis</name>
    <dbReference type="NCBI Taxonomy" id="88456"/>
    <lineage>
        <taxon>Eukaryota</taxon>
        <taxon>Sar</taxon>
        <taxon>Alveolata</taxon>
        <taxon>Apicomplexa</taxon>
        <taxon>Conoidasida</taxon>
        <taxon>Coccidia</taxon>
        <taxon>Eucoccidiorida</taxon>
        <taxon>Eimeriorina</taxon>
        <taxon>Eimeriidae</taxon>
        <taxon>Cyclospora</taxon>
    </lineage>
</organism>
<dbReference type="Pfam" id="PF02883">
    <property type="entry name" value="Alpha_adaptinC2"/>
    <property type="match status" value="1"/>
</dbReference>
<feature type="region of interest" description="Disordered" evidence="10">
    <location>
        <begin position="699"/>
        <end position="718"/>
    </location>
</feature>
<evidence type="ECO:0000256" key="6">
    <source>
        <dbReference type="ARBA" id="ARBA00023034"/>
    </source>
</evidence>
<evidence type="ECO:0000256" key="3">
    <source>
        <dbReference type="ARBA" id="ARBA00006613"/>
    </source>
</evidence>
<evidence type="ECO:0000313" key="13">
    <source>
        <dbReference type="Proteomes" id="UP000095192"/>
    </source>
</evidence>
<accession>A0A1D3CT99</accession>
<evidence type="ECO:0000256" key="5">
    <source>
        <dbReference type="ARBA" id="ARBA00022927"/>
    </source>
</evidence>
<dbReference type="VEuPathDB" id="ToxoDB:cyc_06232"/>
<dbReference type="InterPro" id="IPR050840">
    <property type="entry name" value="Adaptor_Complx_Large_Subunit"/>
</dbReference>
<evidence type="ECO:0000259" key="11">
    <source>
        <dbReference type="PROSITE" id="PS50180"/>
    </source>
</evidence>
<dbReference type="Gene3D" id="2.60.40.1230">
    <property type="match status" value="1"/>
</dbReference>
<keyword evidence="6 9" id="KW-0333">Golgi apparatus</keyword>
<dbReference type="InterPro" id="IPR017107">
    <property type="entry name" value="AP1_complex_gsu"/>
</dbReference>
<feature type="compositionally biased region" description="Polar residues" evidence="10">
    <location>
        <begin position="779"/>
        <end position="788"/>
    </location>
</feature>
<comment type="subcellular location">
    <subcellularLocation>
        <location evidence="1">Cytoplasmic vesicle membrane</location>
    </subcellularLocation>
    <subcellularLocation>
        <location evidence="2">Golgi apparatus</location>
    </subcellularLocation>
</comment>
<evidence type="ECO:0000256" key="1">
    <source>
        <dbReference type="ARBA" id="ARBA00004156"/>
    </source>
</evidence>
<dbReference type="InParanoid" id="A0A1D3CT99"/>
<name>A0A1D3CT99_9EIME</name>
<comment type="caution">
    <text evidence="12">The sequence shown here is derived from an EMBL/GenBank/DDBJ whole genome shotgun (WGS) entry which is preliminary data.</text>
</comment>
<feature type="domain" description="GAE" evidence="11">
    <location>
        <begin position="901"/>
        <end position="1036"/>
    </location>
</feature>
<dbReference type="SMART" id="SM00809">
    <property type="entry name" value="Alpha_adaptinC2"/>
    <property type="match status" value="1"/>
</dbReference>
<sequence length="1042" mass="109827">MSVKLREFIRQVRAARTAAEERAVVARECARIRTNFREGDSRHRHRDVAKVLFISMLGYPTQFAQVECLKLVASPRFSEKRVGYLGLTLLLDESSEVSMLATNSLKQDLQHTNQYISSLALSALANGASPEVCRSLLPEVEQLINCSNPFIRKKASLAAAKCVRRLGEEAAPRFLPVLPVLAADRSHGVLLGACALLFALLDAQPQLREECRQQLLQPLTKALRTCSSASYAQSAEYDIAGIVDPLLQSRLLRAVALLAEGDPTSSAAVTDLLAHVATNTDGSKNAGNCVLFECVRAIVSIDTDQGLRVLALNILGRFLSSREQNLKYVSLETLHQLLRTDTDAVTRHRDTLLDCLKDGDASIRRRALEVLIALLSPQNIQVLGRELLSFLLVCDKELKPIVASRLAMAAETHAPTRRWQFDATLKLLCLAGNYVEESAGNEMLTMVLTTPQLQSYATHKLFFCLREGSATSAVLCRVALYCVGEFGDLLVAADKSQLMSSDRGQSQKGPLDAPGAIEDPSAAALSLTAGDVVETLAGICQALLCGHTKAAPGAVAVAGAAATSASSSNSVTEALLTCLAKLTTRLPDQVVSALTSPSRVSLVRAWLSPYDFTATPFFPISVLQRDRLLQLLKGFVGSKCLEVQQRSAEFVAILESNDWPQAELAALFERMPLPQQQQQDLGKQERPVGETCFDLADLPSELSPETETADSATEKLQGTRGEAQLLELDDLLGLGATPSAPCKASTPTTAAAASMGSSSSSSGLDLLADLLGGASVSSPGANLQGPQVPTTGAAAPSTPTAATKPADPFAGLLDLSSPLATSAAVPASLVPPMLATEPLPFLLESASSSTNINTTAPLAKPAGDHTDPLAAVLNARASSGGTTPSPSAATAAAATAAAAHGDVAIVPVIDEEGLRVVFKCRRGPSGTVVGAPAYCDILAEFAADASSKPLQQFRFEAAVPKYLQLQLEPPTDSTVLPGAPPVQQRLRVSCCSVGVGAASVPASLPGGQKPLLMKCRVTFSRDGSTVQKCANVSAFPPGLLDA</sequence>
<evidence type="ECO:0000256" key="8">
    <source>
        <dbReference type="ARBA" id="ARBA00023329"/>
    </source>
</evidence>
<dbReference type="VEuPathDB" id="ToxoDB:LOC34622449"/>
<dbReference type="EMBL" id="JROU02002052">
    <property type="protein sequence ID" value="OEH74398.1"/>
    <property type="molecule type" value="Genomic_DNA"/>
</dbReference>
<dbReference type="SUPFAM" id="SSF49348">
    <property type="entry name" value="Clathrin adaptor appendage domain"/>
    <property type="match status" value="1"/>
</dbReference>
<dbReference type="InterPro" id="IPR008153">
    <property type="entry name" value="GAE_dom"/>
</dbReference>
<dbReference type="Pfam" id="PF01602">
    <property type="entry name" value="Adaptin_N"/>
    <property type="match status" value="1"/>
</dbReference>
<dbReference type="Gene3D" id="1.25.10.10">
    <property type="entry name" value="Leucine-rich Repeat Variant"/>
    <property type="match status" value="1"/>
</dbReference>
<proteinExistence type="inferred from homology"/>
<dbReference type="AlphaFoldDB" id="A0A1D3CT99"/>
<dbReference type="Proteomes" id="UP000095192">
    <property type="component" value="Unassembled WGS sequence"/>
</dbReference>
<protein>
    <recommendedName>
        <fullName evidence="9">AP-1 complex subunit gamma</fullName>
    </recommendedName>
</protein>
<feature type="compositionally biased region" description="Polar residues" evidence="10">
    <location>
        <begin position="703"/>
        <end position="716"/>
    </location>
</feature>
<dbReference type="InterPro" id="IPR013041">
    <property type="entry name" value="Clathrin_app_Ig-like_sf"/>
</dbReference>
<evidence type="ECO:0000256" key="10">
    <source>
        <dbReference type="SAM" id="MobiDB-lite"/>
    </source>
</evidence>
<keyword evidence="13" id="KW-1185">Reference proteome</keyword>
<keyword evidence="4 9" id="KW-0813">Transport</keyword>
<dbReference type="GO" id="GO:0016192">
    <property type="term" value="P:vesicle-mediated transport"/>
    <property type="evidence" value="ECO:0007669"/>
    <property type="project" value="InterPro"/>
</dbReference>
<evidence type="ECO:0000256" key="4">
    <source>
        <dbReference type="ARBA" id="ARBA00022448"/>
    </source>
</evidence>
<keyword evidence="5 9" id="KW-0653">Protein transport</keyword>
<reference evidence="12 13" key="1">
    <citation type="journal article" date="2016" name="BMC Genomics">
        <title>Comparative genomics reveals Cyclospora cayetanensis possesses coccidia-like metabolism and invasion components but unique surface antigens.</title>
        <authorList>
            <person name="Liu S."/>
            <person name="Wang L."/>
            <person name="Zheng H."/>
            <person name="Xu Z."/>
            <person name="Roellig D.M."/>
            <person name="Li N."/>
            <person name="Frace M.A."/>
            <person name="Tang K."/>
            <person name="Arrowood M.J."/>
            <person name="Moss D.M."/>
            <person name="Zhang L."/>
            <person name="Feng Y."/>
            <person name="Xiao L."/>
        </authorList>
    </citation>
    <scope>NUCLEOTIDE SEQUENCE [LARGE SCALE GENOMIC DNA]</scope>
    <source>
        <strain evidence="12 13">CHN_HEN01</strain>
    </source>
</reference>
<dbReference type="InterPro" id="IPR002553">
    <property type="entry name" value="Clathrin/coatomer_adapt-like_N"/>
</dbReference>
<evidence type="ECO:0000256" key="2">
    <source>
        <dbReference type="ARBA" id="ARBA00004555"/>
    </source>
</evidence>
<evidence type="ECO:0000256" key="9">
    <source>
        <dbReference type="PIRNR" id="PIRNR037094"/>
    </source>
</evidence>
<feature type="region of interest" description="Disordered" evidence="10">
    <location>
        <begin position="778"/>
        <end position="806"/>
    </location>
</feature>
<dbReference type="SUPFAM" id="SSF48371">
    <property type="entry name" value="ARM repeat"/>
    <property type="match status" value="1"/>
</dbReference>
<dbReference type="InterPro" id="IPR011989">
    <property type="entry name" value="ARM-like"/>
</dbReference>
<dbReference type="PANTHER" id="PTHR22780">
    <property type="entry name" value="ADAPTIN, ALPHA/GAMMA/EPSILON"/>
    <property type="match status" value="1"/>
</dbReference>
<dbReference type="PROSITE" id="PS50180">
    <property type="entry name" value="GAE"/>
    <property type="match status" value="1"/>
</dbReference>
<dbReference type="GO" id="GO:0006886">
    <property type="term" value="P:intracellular protein transport"/>
    <property type="evidence" value="ECO:0007669"/>
    <property type="project" value="UniProtKB-UniRule"/>
</dbReference>
<dbReference type="InterPro" id="IPR008152">
    <property type="entry name" value="Clathrin_a/b/g-adaptin_app_Ig"/>
</dbReference>
<feature type="compositionally biased region" description="Low complexity" evidence="10">
    <location>
        <begin position="789"/>
        <end position="806"/>
    </location>
</feature>
<gene>
    <name evidence="12" type="ORF">cyc_06232</name>
</gene>
<evidence type="ECO:0000313" key="12">
    <source>
        <dbReference type="EMBL" id="OEH74398.1"/>
    </source>
</evidence>
<comment type="similarity">
    <text evidence="3 9">Belongs to the adaptor complexes large subunit family.</text>
</comment>
<evidence type="ECO:0000256" key="7">
    <source>
        <dbReference type="ARBA" id="ARBA00023136"/>
    </source>
</evidence>
<dbReference type="PIRSF" id="PIRSF037094">
    <property type="entry name" value="AP1_complex_gamma"/>
    <property type="match status" value="1"/>
</dbReference>
<dbReference type="GO" id="GO:0030121">
    <property type="term" value="C:AP-1 adaptor complex"/>
    <property type="evidence" value="ECO:0007669"/>
    <property type="project" value="InterPro"/>
</dbReference>
<keyword evidence="8 9" id="KW-0968">Cytoplasmic vesicle</keyword>